<protein>
    <recommendedName>
        <fullName evidence="6">Tetratricopeptide repeat protein 27</fullName>
    </recommendedName>
</protein>
<evidence type="ECO:0008006" key="6">
    <source>
        <dbReference type="Google" id="ProtNLM"/>
    </source>
</evidence>
<dbReference type="SUPFAM" id="SSF48452">
    <property type="entry name" value="TPR-like"/>
    <property type="match status" value="1"/>
</dbReference>
<accession>A0AAD5UMC6</accession>
<dbReference type="SMART" id="SM00028">
    <property type="entry name" value="TPR"/>
    <property type="match status" value="3"/>
</dbReference>
<dbReference type="InterPro" id="IPR019734">
    <property type="entry name" value="TPR_rpt"/>
</dbReference>
<feature type="repeat" description="TPR" evidence="3">
    <location>
        <begin position="395"/>
        <end position="428"/>
    </location>
</feature>
<name>A0AAD5UMC6_9FUNG</name>
<evidence type="ECO:0000313" key="4">
    <source>
        <dbReference type="EMBL" id="KAJ3262086.1"/>
    </source>
</evidence>
<dbReference type="EMBL" id="JADGKB010000003">
    <property type="protein sequence ID" value="KAJ3262086.1"/>
    <property type="molecule type" value="Genomic_DNA"/>
</dbReference>
<reference evidence="4" key="1">
    <citation type="submission" date="2020-05" db="EMBL/GenBank/DDBJ databases">
        <title>Phylogenomic resolution of chytrid fungi.</title>
        <authorList>
            <person name="Stajich J.E."/>
            <person name="Amses K."/>
            <person name="Simmons R."/>
            <person name="Seto K."/>
            <person name="Myers J."/>
            <person name="Bonds A."/>
            <person name="Quandt C.A."/>
            <person name="Barry K."/>
            <person name="Liu P."/>
            <person name="Grigoriev I."/>
            <person name="Longcore J.E."/>
            <person name="James T.Y."/>
        </authorList>
    </citation>
    <scope>NUCLEOTIDE SEQUENCE</scope>
    <source>
        <strain evidence="4">PLAUS21</strain>
    </source>
</reference>
<dbReference type="PROSITE" id="PS50005">
    <property type="entry name" value="TPR"/>
    <property type="match status" value="1"/>
</dbReference>
<dbReference type="PANTHER" id="PTHR16193:SF0">
    <property type="entry name" value="TETRATRICOPEPTIDE REPEAT PROTEIN 27"/>
    <property type="match status" value="1"/>
</dbReference>
<evidence type="ECO:0000313" key="5">
    <source>
        <dbReference type="Proteomes" id="UP001210925"/>
    </source>
</evidence>
<proteinExistence type="predicted"/>
<keyword evidence="1" id="KW-0677">Repeat</keyword>
<dbReference type="Proteomes" id="UP001210925">
    <property type="component" value="Unassembled WGS sequence"/>
</dbReference>
<comment type="caution">
    <text evidence="4">The sequence shown here is derived from an EMBL/GenBank/DDBJ whole genome shotgun (WGS) entry which is preliminary data.</text>
</comment>
<keyword evidence="2 3" id="KW-0802">TPR repeat</keyword>
<dbReference type="InterPro" id="IPR011990">
    <property type="entry name" value="TPR-like_helical_dom_sf"/>
</dbReference>
<dbReference type="PANTHER" id="PTHR16193">
    <property type="entry name" value="TETRATRICOPEPTIDE REPEAT PROTEIN 27"/>
    <property type="match status" value="1"/>
</dbReference>
<dbReference type="Pfam" id="PF13181">
    <property type="entry name" value="TPR_8"/>
    <property type="match status" value="1"/>
</dbReference>
<dbReference type="AlphaFoldDB" id="A0AAD5UMC6"/>
<gene>
    <name evidence="4" type="ORF">HK103_003929</name>
</gene>
<keyword evidence="5" id="KW-1185">Reference proteome</keyword>
<sequence length="513" mass="58867">MIIANELKDYNFSTINETKEFILAKETKYELAEACLNAFIQAGWTGPNLEFKTFDYVKVIYLLILECSNNVPKENPESKARYYLELGVVHHYYGQDQKAFNYFKQAQEASGLQWDMTGVLGKRTKFQTYETSQLVIKATSNLSTNDTSKNTPKKLELNDDTLLENIEFTDAEKETDKLSGNLNAVDQTILLGFCLNVKNTNPNDGLTTEEMFPYVTRVLKNPNNWMITTMALILRSRLESNKSRTVERSVLQLQALVDQWKHLPEDAPVEERLAHFYSLLLPSKWEMEKELGERYVSIGVTRSALEIFERLQLWENVIHCHQMLEQTKKAEELIRTLLETSNSPKLWCLLGDVTNDIAYYEKAWEVSGCAAVRVENDEVAAQAFARVTFLDSENAEAWNNLASVYIKQKKLIEAFRCLREALKSKFDAANIWENYLFVAVDIGEFSEAIRAAERIFTIRIESEKLKSSAVDAPVSYINYRSLMLLQLQLFKMSQTRTNSLAASMPLNLRACLN</sequence>
<dbReference type="InterPro" id="IPR044244">
    <property type="entry name" value="TTC27/Emw1"/>
</dbReference>
<evidence type="ECO:0000256" key="3">
    <source>
        <dbReference type="PROSITE-ProRule" id="PRU00339"/>
    </source>
</evidence>
<dbReference type="Gene3D" id="1.25.40.10">
    <property type="entry name" value="Tetratricopeptide repeat domain"/>
    <property type="match status" value="1"/>
</dbReference>
<organism evidence="4 5">
    <name type="scientific">Boothiomyces macroporosus</name>
    <dbReference type="NCBI Taxonomy" id="261099"/>
    <lineage>
        <taxon>Eukaryota</taxon>
        <taxon>Fungi</taxon>
        <taxon>Fungi incertae sedis</taxon>
        <taxon>Chytridiomycota</taxon>
        <taxon>Chytridiomycota incertae sedis</taxon>
        <taxon>Chytridiomycetes</taxon>
        <taxon>Rhizophydiales</taxon>
        <taxon>Terramycetaceae</taxon>
        <taxon>Boothiomyces</taxon>
    </lineage>
</organism>
<evidence type="ECO:0000256" key="1">
    <source>
        <dbReference type="ARBA" id="ARBA00022737"/>
    </source>
</evidence>
<evidence type="ECO:0000256" key="2">
    <source>
        <dbReference type="ARBA" id="ARBA00022803"/>
    </source>
</evidence>